<dbReference type="AlphaFoldDB" id="A0A843YWJ8"/>
<sequence>MDFNTIKKMQEWRIEISPVTGKPRFIANNNDVMFYVERLGGIAAVCRLFNVDVITVNLWIDESHIPQPYADKVCGLTGANIRCIQEAWSYVYDENEVWPPVRCSYLIKELGLPQIMDDGKTFVTSKRIRKVKRPTSEK</sequence>
<dbReference type="EMBL" id="WINI01000004">
    <property type="protein sequence ID" value="MQR00956.1"/>
    <property type="molecule type" value="Genomic_DNA"/>
</dbReference>
<evidence type="ECO:0000313" key="1">
    <source>
        <dbReference type="EMBL" id="MQR00956.1"/>
    </source>
</evidence>
<dbReference type="Proteomes" id="UP000451565">
    <property type="component" value="Unassembled WGS sequence"/>
</dbReference>
<proteinExistence type="predicted"/>
<comment type="caution">
    <text evidence="1">The sequence shown here is derived from an EMBL/GenBank/DDBJ whole genome shotgun (WGS) entry which is preliminary data.</text>
</comment>
<evidence type="ECO:0000313" key="2">
    <source>
        <dbReference type="Proteomes" id="UP000451565"/>
    </source>
</evidence>
<dbReference type="RefSeq" id="WP_153234561.1">
    <property type="nucleotide sequence ID" value="NZ_WINI01000004.1"/>
</dbReference>
<protein>
    <submittedName>
        <fullName evidence="1">Uncharacterized protein</fullName>
    </submittedName>
</protein>
<reference evidence="1 2" key="1">
    <citation type="submission" date="2019-10" db="EMBL/GenBank/DDBJ databases">
        <title>Glaciimonas soli sp. nov., a psychrophilic bacterium isolated from the forest soil of a high elevation mountain in Taiwan.</title>
        <authorList>
            <person name="Wang L.-T."/>
            <person name="Shieh W.Y."/>
        </authorList>
    </citation>
    <scope>NUCLEOTIDE SEQUENCE [LARGE SCALE GENOMIC DNA]</scope>
    <source>
        <strain evidence="1 2">GS1</strain>
    </source>
</reference>
<organism evidence="1 2">
    <name type="scientific">Glaciimonas soli</name>
    <dbReference type="NCBI Taxonomy" id="2590999"/>
    <lineage>
        <taxon>Bacteria</taxon>
        <taxon>Pseudomonadati</taxon>
        <taxon>Pseudomonadota</taxon>
        <taxon>Betaproteobacteria</taxon>
        <taxon>Burkholderiales</taxon>
        <taxon>Oxalobacteraceae</taxon>
        <taxon>Glaciimonas</taxon>
    </lineage>
</organism>
<gene>
    <name evidence="1" type="ORF">GEV47_09705</name>
</gene>
<accession>A0A843YWJ8</accession>
<dbReference type="OrthoDB" id="440986at2"/>
<name>A0A843YWJ8_9BURK</name>
<keyword evidence="2" id="KW-1185">Reference proteome</keyword>